<keyword evidence="4" id="KW-0238">DNA-binding</keyword>
<reference evidence="9 10" key="1">
    <citation type="submission" date="2024-01" db="EMBL/GenBank/DDBJ databases">
        <title>The complete chloroplast genome sequence of Lithospermum erythrorhizon: insights into the phylogenetic relationship among Boraginaceae species and the maternal lineages of purple gromwells.</title>
        <authorList>
            <person name="Okada T."/>
            <person name="Watanabe K."/>
        </authorList>
    </citation>
    <scope>NUCLEOTIDE SEQUENCE [LARGE SCALE GENOMIC DNA]</scope>
</reference>
<dbReference type="InterPro" id="IPR005333">
    <property type="entry name" value="Transcription_factor_TCP"/>
</dbReference>
<keyword evidence="3" id="KW-0805">Transcription regulation</keyword>
<keyword evidence="6" id="KW-0539">Nucleus</keyword>
<accession>A0AAV3PBN6</accession>
<keyword evidence="2" id="KW-0217">Developmental protein</keyword>
<sequence>MIQPQQQNPLENNYNINNNDKCKRVVSDKIINNSPRKKIIKKDRQTKIQTAQGPRDRRMRLSLNIARKFFDLQDMLGFDKASQTVEWLLTKSISSITELSRSFKHQVGTQNSVSSTSKIPMDAFSSDVNLEKGTLNYNNKTSVSKKGKTKVRTIRPLAIAKKLREEARKRARERTKEKMISNLQKRREVAGITDGVGYGCSLVGAGSWIPSSNTFLDLQQNGGIIHGLKIPELKNSSGNPGEVSIW</sequence>
<evidence type="ECO:0000256" key="1">
    <source>
        <dbReference type="ARBA" id="ARBA00004123"/>
    </source>
</evidence>
<evidence type="ECO:0000313" key="10">
    <source>
        <dbReference type="Proteomes" id="UP001454036"/>
    </source>
</evidence>
<dbReference type="InterPro" id="IPR017888">
    <property type="entry name" value="CYC/TB1_R_domain"/>
</dbReference>
<protein>
    <submittedName>
        <fullName evidence="9">Uncharacterized protein</fullName>
    </submittedName>
</protein>
<evidence type="ECO:0000313" key="9">
    <source>
        <dbReference type="EMBL" id="GAA0147417.1"/>
    </source>
</evidence>
<dbReference type="PANTHER" id="PTHR31072:SF93">
    <property type="entry name" value="TRANSCRIPTION FACTOR TCP24"/>
    <property type="match status" value="1"/>
</dbReference>
<proteinExistence type="predicted"/>
<evidence type="ECO:0000256" key="5">
    <source>
        <dbReference type="ARBA" id="ARBA00023163"/>
    </source>
</evidence>
<dbReference type="GO" id="GO:0003700">
    <property type="term" value="F:DNA-binding transcription factor activity"/>
    <property type="evidence" value="ECO:0007669"/>
    <property type="project" value="InterPro"/>
</dbReference>
<dbReference type="GO" id="GO:0005634">
    <property type="term" value="C:nucleus"/>
    <property type="evidence" value="ECO:0007669"/>
    <property type="project" value="UniProtKB-SubCell"/>
</dbReference>
<dbReference type="PROSITE" id="PS51370">
    <property type="entry name" value="R"/>
    <property type="match status" value="1"/>
</dbReference>
<gene>
    <name evidence="9" type="ORF">LIER_07122</name>
</gene>
<dbReference type="AlphaFoldDB" id="A0AAV3PBN6"/>
<dbReference type="InterPro" id="IPR017887">
    <property type="entry name" value="TF_TCP_subgr"/>
</dbReference>
<name>A0AAV3PBN6_LITER</name>
<evidence type="ECO:0000256" key="3">
    <source>
        <dbReference type="ARBA" id="ARBA00023015"/>
    </source>
</evidence>
<keyword evidence="10" id="KW-1185">Reference proteome</keyword>
<dbReference type="Proteomes" id="UP001454036">
    <property type="component" value="Unassembled WGS sequence"/>
</dbReference>
<evidence type="ECO:0000256" key="6">
    <source>
        <dbReference type="ARBA" id="ARBA00023242"/>
    </source>
</evidence>
<dbReference type="GO" id="GO:0043565">
    <property type="term" value="F:sequence-specific DNA binding"/>
    <property type="evidence" value="ECO:0007669"/>
    <property type="project" value="TreeGrafter"/>
</dbReference>
<keyword evidence="5" id="KW-0804">Transcription</keyword>
<comment type="subcellular location">
    <subcellularLocation>
        <location evidence="1">Nucleus</location>
    </subcellularLocation>
</comment>
<dbReference type="EMBL" id="BAABME010001077">
    <property type="protein sequence ID" value="GAA0147417.1"/>
    <property type="molecule type" value="Genomic_DNA"/>
</dbReference>
<evidence type="ECO:0000259" key="8">
    <source>
        <dbReference type="PROSITE" id="PS51370"/>
    </source>
</evidence>
<evidence type="ECO:0000256" key="2">
    <source>
        <dbReference type="ARBA" id="ARBA00022473"/>
    </source>
</evidence>
<dbReference type="PROSITE" id="PS51369">
    <property type="entry name" value="TCP"/>
    <property type="match status" value="1"/>
</dbReference>
<dbReference type="PANTHER" id="PTHR31072">
    <property type="entry name" value="TRANSCRIPTION FACTOR TCP4-RELATED"/>
    <property type="match status" value="1"/>
</dbReference>
<feature type="domain" description="TCP" evidence="7">
    <location>
        <begin position="41"/>
        <end position="99"/>
    </location>
</feature>
<evidence type="ECO:0000259" key="7">
    <source>
        <dbReference type="PROSITE" id="PS51369"/>
    </source>
</evidence>
<evidence type="ECO:0000256" key="4">
    <source>
        <dbReference type="ARBA" id="ARBA00023125"/>
    </source>
</evidence>
<dbReference type="Pfam" id="PF03634">
    <property type="entry name" value="TCP"/>
    <property type="match status" value="1"/>
</dbReference>
<comment type="caution">
    <text evidence="9">The sequence shown here is derived from an EMBL/GenBank/DDBJ whole genome shotgun (WGS) entry which is preliminary data.</text>
</comment>
<organism evidence="9 10">
    <name type="scientific">Lithospermum erythrorhizon</name>
    <name type="common">Purple gromwell</name>
    <name type="synonym">Lithospermum officinale var. erythrorhizon</name>
    <dbReference type="NCBI Taxonomy" id="34254"/>
    <lineage>
        <taxon>Eukaryota</taxon>
        <taxon>Viridiplantae</taxon>
        <taxon>Streptophyta</taxon>
        <taxon>Embryophyta</taxon>
        <taxon>Tracheophyta</taxon>
        <taxon>Spermatophyta</taxon>
        <taxon>Magnoliopsida</taxon>
        <taxon>eudicotyledons</taxon>
        <taxon>Gunneridae</taxon>
        <taxon>Pentapetalae</taxon>
        <taxon>asterids</taxon>
        <taxon>lamiids</taxon>
        <taxon>Boraginales</taxon>
        <taxon>Boraginaceae</taxon>
        <taxon>Boraginoideae</taxon>
        <taxon>Lithospermeae</taxon>
        <taxon>Lithospermum</taxon>
    </lineage>
</organism>
<feature type="domain" description="R" evidence="8">
    <location>
        <begin position="161"/>
        <end position="178"/>
    </location>
</feature>
<dbReference type="GO" id="GO:2000032">
    <property type="term" value="P:regulation of secondary shoot formation"/>
    <property type="evidence" value="ECO:0007669"/>
    <property type="project" value="TreeGrafter"/>
</dbReference>